<dbReference type="Pfam" id="PF14484">
    <property type="entry name" value="FISNA"/>
    <property type="match status" value="1"/>
</dbReference>
<reference evidence="9" key="1">
    <citation type="submission" date="2020-07" db="EMBL/GenBank/DDBJ databases">
        <title>A long reads based de novo assembly of the rainbow trout Arlee double haploid line genome.</title>
        <authorList>
            <person name="Gao G."/>
            <person name="Palti Y."/>
        </authorList>
    </citation>
    <scope>NUCLEOTIDE SEQUENCE [LARGE SCALE GENOMIC DNA]</scope>
</reference>
<evidence type="ECO:0000256" key="5">
    <source>
        <dbReference type="ARBA" id="ARBA00022741"/>
    </source>
</evidence>
<dbReference type="PANTHER" id="PTHR24106">
    <property type="entry name" value="NACHT, LRR AND CARD DOMAINS-CONTAINING"/>
    <property type="match status" value="1"/>
</dbReference>
<dbReference type="InterPro" id="IPR041267">
    <property type="entry name" value="NLRP_HD2"/>
</dbReference>
<feature type="region of interest" description="Disordered" evidence="7">
    <location>
        <begin position="804"/>
        <end position="826"/>
    </location>
</feature>
<evidence type="ECO:0000256" key="1">
    <source>
        <dbReference type="ARBA" id="ARBA00004496"/>
    </source>
</evidence>
<evidence type="ECO:0000256" key="3">
    <source>
        <dbReference type="ARBA" id="ARBA00022614"/>
    </source>
</evidence>
<dbReference type="InterPro" id="IPR007111">
    <property type="entry name" value="NACHT_NTPase"/>
</dbReference>
<dbReference type="Gene3D" id="3.40.50.300">
    <property type="entry name" value="P-loop containing nucleotide triphosphate hydrolases"/>
    <property type="match status" value="1"/>
</dbReference>
<dbReference type="SMART" id="SM01289">
    <property type="entry name" value="PYRIN"/>
    <property type="match status" value="1"/>
</dbReference>
<dbReference type="InterPro" id="IPR041075">
    <property type="entry name" value="NOD1/2_WH"/>
</dbReference>
<dbReference type="GO" id="GO:0050728">
    <property type="term" value="P:negative regulation of inflammatory response"/>
    <property type="evidence" value="ECO:0007669"/>
    <property type="project" value="Ensembl"/>
</dbReference>
<evidence type="ECO:0000313" key="9">
    <source>
        <dbReference type="Ensembl" id="ENSOMYP00000132367.1"/>
    </source>
</evidence>
<dbReference type="GO" id="GO:0005524">
    <property type="term" value="F:ATP binding"/>
    <property type="evidence" value="ECO:0007669"/>
    <property type="project" value="UniProtKB-KW"/>
</dbReference>
<organism evidence="9 10">
    <name type="scientific">Oncorhynchus mykiss</name>
    <name type="common">Rainbow trout</name>
    <name type="synonym">Salmo gairdneri</name>
    <dbReference type="NCBI Taxonomy" id="8022"/>
    <lineage>
        <taxon>Eukaryota</taxon>
        <taxon>Metazoa</taxon>
        <taxon>Chordata</taxon>
        <taxon>Craniata</taxon>
        <taxon>Vertebrata</taxon>
        <taxon>Euteleostomi</taxon>
        <taxon>Actinopterygii</taxon>
        <taxon>Neopterygii</taxon>
        <taxon>Teleostei</taxon>
        <taxon>Protacanthopterygii</taxon>
        <taxon>Salmoniformes</taxon>
        <taxon>Salmonidae</taxon>
        <taxon>Salmoninae</taxon>
        <taxon>Oncorhynchus</taxon>
    </lineage>
</organism>
<feature type="domain" description="Pyrin" evidence="8">
    <location>
        <begin position="215"/>
        <end position="293"/>
    </location>
</feature>
<evidence type="ECO:0000256" key="4">
    <source>
        <dbReference type="ARBA" id="ARBA00022737"/>
    </source>
</evidence>
<feature type="region of interest" description="Disordered" evidence="7">
    <location>
        <begin position="75"/>
        <end position="112"/>
    </location>
</feature>
<dbReference type="Pfam" id="PF02758">
    <property type="entry name" value="PYRIN"/>
    <property type="match status" value="1"/>
</dbReference>
<keyword evidence="5" id="KW-0547">Nucleotide-binding</keyword>
<dbReference type="SUPFAM" id="SSF47986">
    <property type="entry name" value="DEATH domain"/>
    <property type="match status" value="1"/>
</dbReference>
<sequence length="826" mass="94503">MPVSQLAWYVTLANATHSLALGLRAANLIFFNSLLLHYSGAVGQINLSPFTGDSGFEPVGGTEMASDSEVEGILQVSQNQERPPSSYGSMKSDEEEEDITEAQCSSGKSELPTFTTHTRVQLNRNVSPETVFTEITQQQSVSKHHQEGTFVTETPQTQICAEEEERDEHSPIQVDYPEPLPPVKPEDESQEEGDEEQQPGKLHPEFDLPYIFKSMQSSLTSLGGPELHLFKRYLCGRHPSFTMTELEESDTLDIVDKMLERFGKLQGLRVAIRMLESMKKPELAQELEKKCKRAVIQYELKCGLIRRHNCIFEGVPRAGQHLYLKYVYVEPQISTQGHGGVNPLHEVRSDPPNPPQVASPDSMIGGNNIFRLRSLNGSPVRCVLTTGLPGIGNSVAVQKFMLDWAEDRANLDIQFVFPFPFREMQSLRERNIVEKKDISMLELLQTYHNETRSMDFLEQPDCKVLFVMDGIDIYKKHLDFKNTPVVTDIKAVIPLDSLLVNLIRGSLLPHALLWLTGRRAATNQIPPEYIHRVTEIQGYSDEQKDDYLTLRYSDKSLAAKIIRHTKKSPTIYTLCHIPFCCWMVAMVYERGFRNYDDYGDEPPKITSFFIHYMIIQNNRKLEKYHGQNPNSQKWTDMDKVFMLNLGCLALELLDNNRSVFYEEDLHEHHLVVKEVAWCSGLCTELPRTNAEDKRVFCFTHLSFLEFMAAHYVWLTFRLEERNVLDQSHRVSKLFKEHSLVDMYRKAVDRYLSAPVGQYDLFLRFLCGLSMTLNDGLLRGMLFPHNAPPLKGLEEVVRLLTKRKDSAGPERQANLSECLRELETSED</sequence>
<dbReference type="Pfam" id="PF05729">
    <property type="entry name" value="NACHT"/>
    <property type="match status" value="1"/>
</dbReference>
<dbReference type="InterPro" id="IPR029495">
    <property type="entry name" value="NACHT-assoc"/>
</dbReference>
<dbReference type="Gene3D" id="1.10.533.10">
    <property type="entry name" value="Death Domain, Fas"/>
    <property type="match status" value="1"/>
</dbReference>
<dbReference type="SMART" id="SM01288">
    <property type="entry name" value="FISNA"/>
    <property type="match status" value="1"/>
</dbReference>
<evidence type="ECO:0000256" key="6">
    <source>
        <dbReference type="ARBA" id="ARBA00022840"/>
    </source>
</evidence>
<dbReference type="InterPro" id="IPR004020">
    <property type="entry name" value="DAPIN"/>
</dbReference>
<dbReference type="GO" id="GO:0005737">
    <property type="term" value="C:cytoplasm"/>
    <property type="evidence" value="ECO:0007669"/>
    <property type="project" value="UniProtKB-SubCell"/>
</dbReference>
<dbReference type="Pfam" id="PF17776">
    <property type="entry name" value="NLRC4_HD2"/>
    <property type="match status" value="1"/>
</dbReference>
<accession>A0A8K9XDH7</accession>
<comment type="subcellular location">
    <subcellularLocation>
        <location evidence="1">Cytoplasm</location>
    </subcellularLocation>
</comment>
<dbReference type="InterPro" id="IPR011029">
    <property type="entry name" value="DEATH-like_dom_sf"/>
</dbReference>
<evidence type="ECO:0000256" key="7">
    <source>
        <dbReference type="SAM" id="MobiDB-lite"/>
    </source>
</evidence>
<feature type="region of interest" description="Disordered" evidence="7">
    <location>
        <begin position="161"/>
        <end position="203"/>
    </location>
</feature>
<proteinExistence type="predicted"/>
<evidence type="ECO:0000256" key="2">
    <source>
        <dbReference type="ARBA" id="ARBA00022490"/>
    </source>
</evidence>
<dbReference type="GO" id="GO:0014005">
    <property type="term" value="P:microglia development"/>
    <property type="evidence" value="ECO:0007669"/>
    <property type="project" value="Ensembl"/>
</dbReference>
<dbReference type="GeneTree" id="ENSGT01150000286911"/>
<keyword evidence="3" id="KW-0433">Leucine-rich repeat</keyword>
<evidence type="ECO:0000259" key="8">
    <source>
        <dbReference type="PROSITE" id="PS50824"/>
    </source>
</evidence>
<dbReference type="InterPro" id="IPR051261">
    <property type="entry name" value="NLR"/>
</dbReference>
<keyword evidence="6" id="KW-0067">ATP-binding</keyword>
<dbReference type="AlphaFoldDB" id="A0A8K9XDH7"/>
<feature type="compositionally biased region" description="Polar residues" evidence="7">
    <location>
        <begin position="75"/>
        <end position="89"/>
    </location>
</feature>
<reference evidence="9" key="2">
    <citation type="submission" date="2025-08" db="UniProtKB">
        <authorList>
            <consortium name="Ensembl"/>
        </authorList>
    </citation>
    <scope>IDENTIFICATION</scope>
</reference>
<dbReference type="Ensembl" id="ENSOMYT00000133882.1">
    <property type="protein sequence ID" value="ENSOMYP00000132367.1"/>
    <property type="gene ID" value="ENSOMYG00000070254.1"/>
</dbReference>
<evidence type="ECO:0000313" key="10">
    <source>
        <dbReference type="Proteomes" id="UP000694395"/>
    </source>
</evidence>
<dbReference type="InterPro" id="IPR027417">
    <property type="entry name" value="P-loop_NTPase"/>
</dbReference>
<protein>
    <submittedName>
        <fullName evidence="9">NLR family, CARD domain containing 3-like</fullName>
    </submittedName>
</protein>
<keyword evidence="2" id="KW-0963">Cytoplasm</keyword>
<dbReference type="PROSITE" id="PS50824">
    <property type="entry name" value="DAPIN"/>
    <property type="match status" value="1"/>
</dbReference>
<keyword evidence="4" id="KW-0677">Repeat</keyword>
<dbReference type="Pfam" id="PF17779">
    <property type="entry name" value="WHD_NOD2"/>
    <property type="match status" value="1"/>
</dbReference>
<feature type="compositionally biased region" description="Basic and acidic residues" evidence="7">
    <location>
        <begin position="817"/>
        <end position="826"/>
    </location>
</feature>
<feature type="compositionally biased region" description="Acidic residues" evidence="7">
    <location>
        <begin position="188"/>
        <end position="197"/>
    </location>
</feature>
<feature type="compositionally biased region" description="Polar residues" evidence="7">
    <location>
        <begin position="102"/>
        <end position="112"/>
    </location>
</feature>
<keyword evidence="10" id="KW-1185">Reference proteome</keyword>
<reference evidence="9" key="3">
    <citation type="submission" date="2025-09" db="UniProtKB">
        <authorList>
            <consortium name="Ensembl"/>
        </authorList>
    </citation>
    <scope>IDENTIFICATION</scope>
</reference>
<name>A0A8K9XDH7_ONCMY</name>
<dbReference type="Proteomes" id="UP000694395">
    <property type="component" value="Chromosome 27"/>
</dbReference>